<evidence type="ECO:0000256" key="4">
    <source>
        <dbReference type="ARBA" id="ARBA00022723"/>
    </source>
</evidence>
<evidence type="ECO:0000313" key="10">
    <source>
        <dbReference type="Proteomes" id="UP000007148"/>
    </source>
</evidence>
<evidence type="ECO:0000256" key="6">
    <source>
        <dbReference type="ARBA" id="ARBA00023004"/>
    </source>
</evidence>
<evidence type="ECO:0000256" key="3">
    <source>
        <dbReference type="ARBA" id="ARBA00022617"/>
    </source>
</evidence>
<feature type="transmembrane region" description="Helical" evidence="8">
    <location>
        <begin position="12"/>
        <end position="30"/>
    </location>
</feature>
<dbReference type="InterPro" id="IPR050364">
    <property type="entry name" value="Cytochrome_P450_fung"/>
</dbReference>
<dbReference type="InterPro" id="IPR036396">
    <property type="entry name" value="Cyt_P450_sf"/>
</dbReference>
<evidence type="ECO:0000256" key="7">
    <source>
        <dbReference type="ARBA" id="ARBA00023033"/>
    </source>
</evidence>
<keyword evidence="10" id="KW-1185">Reference proteome</keyword>
<keyword evidence="8" id="KW-1133">Transmembrane helix</keyword>
<dbReference type="InParanoid" id="G4U0S6"/>
<dbReference type="Gene3D" id="1.10.630.10">
    <property type="entry name" value="Cytochrome P450"/>
    <property type="match status" value="1"/>
</dbReference>
<evidence type="ECO:0000313" key="9">
    <source>
        <dbReference type="EMBL" id="CCA77169.1"/>
    </source>
</evidence>
<dbReference type="STRING" id="1109443.G4U0S6"/>
<name>G4U0S6_SERID</name>
<comment type="caution">
    <text evidence="9">The sequence shown here is derived from an EMBL/GenBank/DDBJ whole genome shotgun (WGS) entry which is preliminary data.</text>
</comment>
<reference evidence="9" key="2">
    <citation type="submission" date="2011-05" db="EMBL/GenBank/DDBJ databases">
        <authorList>
            <person name="MIPS"/>
        </authorList>
    </citation>
    <scope>NUCLEOTIDE SEQUENCE</scope>
    <source>
        <strain evidence="9">DSM 11827</strain>
    </source>
</reference>
<keyword evidence="4" id="KW-0479">Metal-binding</keyword>
<keyword evidence="8" id="KW-0812">Transmembrane</keyword>
<dbReference type="PANTHER" id="PTHR46300">
    <property type="entry name" value="P450, PUTATIVE (EUROFUNG)-RELATED-RELATED"/>
    <property type="match status" value="1"/>
</dbReference>
<gene>
    <name evidence="9" type="ORF">PIIN_11151</name>
</gene>
<evidence type="ECO:0008006" key="11">
    <source>
        <dbReference type="Google" id="ProtNLM"/>
    </source>
</evidence>
<comment type="similarity">
    <text evidence="2">Belongs to the cytochrome P450 family.</text>
</comment>
<dbReference type="PANTHER" id="PTHR46300:SF1">
    <property type="entry name" value="P450, PUTATIVE (EUROFUNG)-RELATED"/>
    <property type="match status" value="1"/>
</dbReference>
<evidence type="ECO:0000256" key="1">
    <source>
        <dbReference type="ARBA" id="ARBA00001971"/>
    </source>
</evidence>
<keyword evidence="6" id="KW-0408">Iron</keyword>
<organism evidence="9 10">
    <name type="scientific">Serendipita indica (strain DSM 11827)</name>
    <name type="common">Root endophyte fungus</name>
    <name type="synonym">Piriformospora indica</name>
    <dbReference type="NCBI Taxonomy" id="1109443"/>
    <lineage>
        <taxon>Eukaryota</taxon>
        <taxon>Fungi</taxon>
        <taxon>Dikarya</taxon>
        <taxon>Basidiomycota</taxon>
        <taxon>Agaricomycotina</taxon>
        <taxon>Agaricomycetes</taxon>
        <taxon>Sebacinales</taxon>
        <taxon>Serendipitaceae</taxon>
        <taxon>Serendipita</taxon>
    </lineage>
</organism>
<dbReference type="GO" id="GO:0005506">
    <property type="term" value="F:iron ion binding"/>
    <property type="evidence" value="ECO:0007669"/>
    <property type="project" value="InterPro"/>
</dbReference>
<keyword evidence="3" id="KW-0349">Heme</keyword>
<dbReference type="GO" id="GO:0020037">
    <property type="term" value="F:heme binding"/>
    <property type="evidence" value="ECO:0007669"/>
    <property type="project" value="InterPro"/>
</dbReference>
<protein>
    <recommendedName>
        <fullName evidence="11">Cytochrome P450</fullName>
    </recommendedName>
</protein>
<dbReference type="SUPFAM" id="SSF48264">
    <property type="entry name" value="Cytochrome P450"/>
    <property type="match status" value="1"/>
</dbReference>
<comment type="cofactor">
    <cofactor evidence="1">
        <name>heme</name>
        <dbReference type="ChEBI" id="CHEBI:30413"/>
    </cofactor>
</comment>
<accession>G4U0S6</accession>
<dbReference type="AlphaFoldDB" id="G4U0S6"/>
<dbReference type="Proteomes" id="UP000007148">
    <property type="component" value="Unassembled WGS sequence"/>
</dbReference>
<keyword evidence="7" id="KW-0503">Monooxygenase</keyword>
<dbReference type="GO" id="GO:0004497">
    <property type="term" value="F:monooxygenase activity"/>
    <property type="evidence" value="ECO:0007669"/>
    <property type="project" value="UniProtKB-KW"/>
</dbReference>
<reference evidence="9" key="1">
    <citation type="journal article" date="2011" name="PLoS Pathog.">
        <title>Endophytic Life Strategies Decoded by Genome and Transcriptome Analyses of the Mutualistic Root Symbiont Piriformospora indica.</title>
        <authorList>
            <person name="Zuccaro A."/>
            <person name="Lahrmann U."/>
            <person name="Guldener U."/>
            <person name="Langen G."/>
            <person name="Pfiffi S."/>
            <person name="Biedenkopf D."/>
            <person name="Wong P."/>
            <person name="Samans B."/>
            <person name="Grimm C."/>
            <person name="Basiewicz M."/>
            <person name="Murat C."/>
            <person name="Martin F."/>
            <person name="Kogel K.H."/>
        </authorList>
    </citation>
    <scope>NUCLEOTIDE SEQUENCE [LARGE SCALE GENOMIC DNA]</scope>
    <source>
        <strain evidence="9">DSM 11827</strain>
    </source>
</reference>
<keyword evidence="5" id="KW-0560">Oxidoreductase</keyword>
<dbReference type="EMBL" id="CAFZ01001331">
    <property type="protein sequence ID" value="CCA77169.1"/>
    <property type="molecule type" value="Genomic_DNA"/>
</dbReference>
<dbReference type="HOGENOM" id="CLU_1415686_0_0_1"/>
<evidence type="ECO:0000256" key="2">
    <source>
        <dbReference type="ARBA" id="ARBA00010617"/>
    </source>
</evidence>
<evidence type="ECO:0000256" key="8">
    <source>
        <dbReference type="SAM" id="Phobius"/>
    </source>
</evidence>
<sequence>MPFPLEDAFTMQVTLASTVVIIVALFVHLSRNTPSSRAKRFGAKLPPGPRRAFLVGNAFNFPKKAWYETFSRWADEYGQVVYINLLGTPMIILNSLEAANAFNMWNEQLSTLPTNAHRFGPGVREALDLFAFAAFVFEAIQIATKLTAIAPRAQACVAKSDSKKLLTPPFIKYILGAFTNQKTAALTRGWRA</sequence>
<proteinExistence type="inferred from homology"/>
<evidence type="ECO:0000256" key="5">
    <source>
        <dbReference type="ARBA" id="ARBA00023002"/>
    </source>
</evidence>
<dbReference type="OrthoDB" id="1055148at2759"/>
<keyword evidence="8" id="KW-0472">Membrane</keyword>
<dbReference type="GO" id="GO:0016705">
    <property type="term" value="F:oxidoreductase activity, acting on paired donors, with incorporation or reduction of molecular oxygen"/>
    <property type="evidence" value="ECO:0007669"/>
    <property type="project" value="InterPro"/>
</dbReference>